<keyword evidence="2 5" id="KW-0812">Transmembrane</keyword>
<protein>
    <submittedName>
        <fullName evidence="6">Isoprenylcysteine carboxyl methyltransferase</fullName>
    </submittedName>
</protein>
<keyword evidence="4 5" id="KW-0472">Membrane</keyword>
<dbReference type="AlphaFoldDB" id="A0A0C2VW81"/>
<keyword evidence="3 5" id="KW-1133">Transmembrane helix</keyword>
<feature type="transmembrane region" description="Helical" evidence="5">
    <location>
        <begin position="127"/>
        <end position="156"/>
    </location>
</feature>
<keyword evidence="6" id="KW-0489">Methyltransferase</keyword>
<feature type="transmembrane region" description="Helical" evidence="5">
    <location>
        <begin position="65"/>
        <end position="90"/>
    </location>
</feature>
<gene>
    <name evidence="6" type="ORF">KR50_12510</name>
</gene>
<dbReference type="PANTHER" id="PTHR12714:SF9">
    <property type="entry name" value="PROTEIN-S-ISOPRENYLCYSTEINE O-METHYLTRANSFERASE"/>
    <property type="match status" value="1"/>
</dbReference>
<dbReference type="PANTHER" id="PTHR12714">
    <property type="entry name" value="PROTEIN-S ISOPRENYLCYSTEINE O-METHYLTRANSFERASE"/>
    <property type="match status" value="1"/>
</dbReference>
<sequence>MTDFMTILDGLFILVSFIWISEFLLFRNRGVGKGDSLETRSFLLIFTALFFTIIAALTLQEFREIVSLVVPMKAAGIILFSIGVFLRFWGITHLKAQFTRHVTVREGDEIVSSGPYKRLRHPLYTGLLFIAVGMALYFTSLIAAVIGGLLTGWMLLKRLRYEEKLLIGKFGTDYEEWMSHRARLLPFIY</sequence>
<organism evidence="6 7">
    <name type="scientific">Jeotgalibacillus campisalis</name>
    <dbReference type="NCBI Taxonomy" id="220754"/>
    <lineage>
        <taxon>Bacteria</taxon>
        <taxon>Bacillati</taxon>
        <taxon>Bacillota</taxon>
        <taxon>Bacilli</taxon>
        <taxon>Bacillales</taxon>
        <taxon>Caryophanaceae</taxon>
        <taxon>Jeotgalibacillus</taxon>
    </lineage>
</organism>
<evidence type="ECO:0000313" key="7">
    <source>
        <dbReference type="Proteomes" id="UP000031972"/>
    </source>
</evidence>
<feature type="transmembrane region" description="Helical" evidence="5">
    <location>
        <begin position="6"/>
        <end position="25"/>
    </location>
</feature>
<comment type="caution">
    <text evidence="6">The sequence shown here is derived from an EMBL/GenBank/DDBJ whole genome shotgun (WGS) entry which is preliminary data.</text>
</comment>
<dbReference type="InterPro" id="IPR007269">
    <property type="entry name" value="ICMT_MeTrfase"/>
</dbReference>
<evidence type="ECO:0000313" key="6">
    <source>
        <dbReference type="EMBL" id="KIL48666.1"/>
    </source>
</evidence>
<dbReference type="GO" id="GO:0004671">
    <property type="term" value="F:protein C-terminal S-isoprenylcysteine carboxyl O-methyltransferase activity"/>
    <property type="evidence" value="ECO:0007669"/>
    <property type="project" value="InterPro"/>
</dbReference>
<evidence type="ECO:0000256" key="4">
    <source>
        <dbReference type="ARBA" id="ARBA00023136"/>
    </source>
</evidence>
<dbReference type="PATRIC" id="fig|220754.4.peg.1275"/>
<evidence type="ECO:0000256" key="5">
    <source>
        <dbReference type="SAM" id="Phobius"/>
    </source>
</evidence>
<proteinExistence type="predicted"/>
<dbReference type="Gene3D" id="1.20.120.1630">
    <property type="match status" value="1"/>
</dbReference>
<keyword evidence="6" id="KW-0808">Transferase</keyword>
<dbReference type="Pfam" id="PF04140">
    <property type="entry name" value="ICMT"/>
    <property type="match status" value="1"/>
</dbReference>
<keyword evidence="7" id="KW-1185">Reference proteome</keyword>
<dbReference type="GO" id="GO:0032259">
    <property type="term" value="P:methylation"/>
    <property type="evidence" value="ECO:0007669"/>
    <property type="project" value="UniProtKB-KW"/>
</dbReference>
<comment type="subcellular location">
    <subcellularLocation>
        <location evidence="1">Membrane</location>
        <topology evidence="1">Multi-pass membrane protein</topology>
    </subcellularLocation>
</comment>
<feature type="transmembrane region" description="Helical" evidence="5">
    <location>
        <begin position="37"/>
        <end position="59"/>
    </location>
</feature>
<name>A0A0C2VW81_9BACL</name>
<accession>A0A0C2VW81</accession>
<dbReference type="Proteomes" id="UP000031972">
    <property type="component" value="Unassembled WGS sequence"/>
</dbReference>
<evidence type="ECO:0000256" key="3">
    <source>
        <dbReference type="ARBA" id="ARBA00022989"/>
    </source>
</evidence>
<reference evidence="6 7" key="1">
    <citation type="submission" date="2015-01" db="EMBL/GenBank/DDBJ databases">
        <title>Jeotgalibacillus campisalis genome sequencing.</title>
        <authorList>
            <person name="Goh K.M."/>
            <person name="Chan K.-G."/>
            <person name="Yaakop A.S."/>
            <person name="Ee R."/>
            <person name="Gan H.M."/>
            <person name="Chan C.S."/>
        </authorList>
    </citation>
    <scope>NUCLEOTIDE SEQUENCE [LARGE SCALE GENOMIC DNA]</scope>
    <source>
        <strain evidence="6 7">SF-57</strain>
    </source>
</reference>
<dbReference type="GO" id="GO:0016020">
    <property type="term" value="C:membrane"/>
    <property type="evidence" value="ECO:0007669"/>
    <property type="project" value="UniProtKB-SubCell"/>
</dbReference>
<dbReference type="EMBL" id="JXRR01000011">
    <property type="protein sequence ID" value="KIL48666.1"/>
    <property type="molecule type" value="Genomic_DNA"/>
</dbReference>
<evidence type="ECO:0000256" key="2">
    <source>
        <dbReference type="ARBA" id="ARBA00022692"/>
    </source>
</evidence>
<evidence type="ECO:0000256" key="1">
    <source>
        <dbReference type="ARBA" id="ARBA00004141"/>
    </source>
</evidence>